<evidence type="ECO:0000313" key="2">
    <source>
        <dbReference type="EMBL" id="TGZ54223.1"/>
    </source>
</evidence>
<evidence type="ECO:0000313" key="3">
    <source>
        <dbReference type="Proteomes" id="UP000310200"/>
    </source>
</evidence>
<accession>A0A4S2KVU8</accession>
<name>A0A4S2KVU8_9HYME</name>
<protein>
    <submittedName>
        <fullName evidence="2">Uncharacterized protein</fullName>
    </submittedName>
</protein>
<feature type="region of interest" description="Disordered" evidence="1">
    <location>
        <begin position="1"/>
        <end position="26"/>
    </location>
</feature>
<dbReference type="AlphaFoldDB" id="A0A4S2KVU8"/>
<evidence type="ECO:0000256" key="1">
    <source>
        <dbReference type="SAM" id="MobiDB-lite"/>
    </source>
</evidence>
<comment type="caution">
    <text evidence="2">The sequence shown here is derived from an EMBL/GenBank/DDBJ whole genome shotgun (WGS) entry which is preliminary data.</text>
</comment>
<dbReference type="EMBL" id="QBLH01000808">
    <property type="protein sequence ID" value="TGZ54223.1"/>
    <property type="molecule type" value="Genomic_DNA"/>
</dbReference>
<organism evidence="2 3">
    <name type="scientific">Temnothorax longispinosus</name>
    <dbReference type="NCBI Taxonomy" id="300112"/>
    <lineage>
        <taxon>Eukaryota</taxon>
        <taxon>Metazoa</taxon>
        <taxon>Ecdysozoa</taxon>
        <taxon>Arthropoda</taxon>
        <taxon>Hexapoda</taxon>
        <taxon>Insecta</taxon>
        <taxon>Pterygota</taxon>
        <taxon>Neoptera</taxon>
        <taxon>Endopterygota</taxon>
        <taxon>Hymenoptera</taxon>
        <taxon>Apocrita</taxon>
        <taxon>Aculeata</taxon>
        <taxon>Formicoidea</taxon>
        <taxon>Formicidae</taxon>
        <taxon>Myrmicinae</taxon>
        <taxon>Temnothorax</taxon>
    </lineage>
</organism>
<dbReference type="Proteomes" id="UP000310200">
    <property type="component" value="Unassembled WGS sequence"/>
</dbReference>
<gene>
    <name evidence="2" type="ORF">DBV15_02431</name>
</gene>
<proteinExistence type="predicted"/>
<sequence length="114" mass="12876">MARGAKRPKYPSGVLGKSGTREREKSYNLPNFKNKFSQASRKVSWTTSRSFNLPSSRQRQNVCARAQRLHRGIVGSIIGAACIERESRDIPRCTVTVIRYVNNAMPLTPRARAR</sequence>
<keyword evidence="3" id="KW-1185">Reference proteome</keyword>
<reference evidence="2 3" key="1">
    <citation type="journal article" date="2019" name="Philos. Trans. R. Soc. Lond., B, Biol. Sci.">
        <title>Ant behaviour and brain gene expression of defending hosts depend on the ecological success of the intruding social parasite.</title>
        <authorList>
            <person name="Kaur R."/>
            <person name="Stoldt M."/>
            <person name="Jongepier E."/>
            <person name="Feldmeyer B."/>
            <person name="Menzel F."/>
            <person name="Bornberg-Bauer E."/>
            <person name="Foitzik S."/>
        </authorList>
    </citation>
    <scope>NUCLEOTIDE SEQUENCE [LARGE SCALE GENOMIC DNA]</scope>
    <source>
        <tissue evidence="2">Whole body</tissue>
    </source>
</reference>